<dbReference type="AlphaFoldDB" id="A0A398CZT0"/>
<comment type="caution">
    <text evidence="1">The sequence shown here is derived from an EMBL/GenBank/DDBJ whole genome shotgun (WGS) entry which is preliminary data.</text>
</comment>
<dbReference type="OrthoDB" id="42441at2"/>
<evidence type="ECO:0000313" key="2">
    <source>
        <dbReference type="Proteomes" id="UP000266489"/>
    </source>
</evidence>
<dbReference type="EMBL" id="QXIU01000203">
    <property type="protein sequence ID" value="RIE08352.1"/>
    <property type="molecule type" value="Genomic_DNA"/>
</dbReference>
<reference evidence="1 2" key="1">
    <citation type="submission" date="2018-09" db="EMBL/GenBank/DDBJ databases">
        <title>Discovery and Ecogenomic Context for Candidatus Cryosericales, a Global Caldiserica Order Active in Thawing Permafrost.</title>
        <authorList>
            <person name="Martinez M.A."/>
            <person name="Woodcroft B.J."/>
            <person name="Ignacio Espinoza J.C."/>
            <person name="Zayed A."/>
            <person name="Singleton C.M."/>
            <person name="Boyd J."/>
            <person name="Li Y.-F."/>
            <person name="Purvine S."/>
            <person name="Maughan H."/>
            <person name="Hodgkins S.B."/>
            <person name="Anderson D."/>
            <person name="Sederholm M."/>
            <person name="Temperton B."/>
            <person name="Saleska S.R."/>
            <person name="Tyson G.W."/>
            <person name="Rich V.I."/>
        </authorList>
    </citation>
    <scope>NUCLEOTIDE SEQUENCE [LARGE SCALE GENOMIC DNA]</scope>
    <source>
        <strain evidence="1 2">SMC5</strain>
    </source>
</reference>
<protein>
    <submittedName>
        <fullName evidence="1">Uncharacterized protein</fullName>
    </submittedName>
</protein>
<organism evidence="1 2">
    <name type="scientific">Candidatus Cryosericum odellii</name>
    <dbReference type="NCBI Taxonomy" id="2290917"/>
    <lineage>
        <taxon>Bacteria</taxon>
        <taxon>Pseudomonadati</taxon>
        <taxon>Caldisericota/Cryosericota group</taxon>
        <taxon>Candidatus Cryosericota</taxon>
        <taxon>Candidatus Cryosericia</taxon>
        <taxon>Candidatus Cryosericales</taxon>
        <taxon>Candidatus Cryosericaceae</taxon>
        <taxon>Candidatus Cryosericum</taxon>
    </lineage>
</organism>
<accession>A0A398CZT0</accession>
<gene>
    <name evidence="1" type="ORF">SMC5_08245</name>
</gene>
<proteinExistence type="predicted"/>
<sequence>MSDAYGDKNMTTREVLARLPSVFSVDDVRRVSQWEDSRVWVETRRWVQRGWATRLRRGVYSLHVMGRSYPLDLVEALHVVQPSALAYWTALGYHHLTEQLPPTVIIQTPTPGRTITTSIRELQVRIVHVQPSRFWGITSLAAEDGTITVTTPEKTILDCLDRLDLCGGIVEVAKAIKAGTHVLSPVAMAHAAFRYDSDVVRRRLLVLAQLLDWHPSWLAARIPVASTAGYAWFDPTAPHKILSRSTRLYINVATEDIVNAE</sequence>
<evidence type="ECO:0000313" key="1">
    <source>
        <dbReference type="EMBL" id="RIE08352.1"/>
    </source>
</evidence>
<name>A0A398CZT0_9BACT</name>
<dbReference type="Proteomes" id="UP000266489">
    <property type="component" value="Unassembled WGS sequence"/>
</dbReference>